<dbReference type="Proteomes" id="UP000323917">
    <property type="component" value="Chromosome"/>
</dbReference>
<dbReference type="SUPFAM" id="SSF54523">
    <property type="entry name" value="Pili subunits"/>
    <property type="match status" value="1"/>
</dbReference>
<feature type="domain" description="DUF1559" evidence="2">
    <location>
        <begin position="33"/>
        <end position="386"/>
    </location>
</feature>
<dbReference type="KEGG" id="bgok:Pr1d_41490"/>
<dbReference type="InterPro" id="IPR011453">
    <property type="entry name" value="DUF1559"/>
</dbReference>
<evidence type="ECO:0000313" key="3">
    <source>
        <dbReference type="EMBL" id="QEG36813.1"/>
    </source>
</evidence>
<accession>A0A5B9QS54</accession>
<dbReference type="EMBL" id="CP042913">
    <property type="protein sequence ID" value="QEG36813.1"/>
    <property type="molecule type" value="Genomic_DNA"/>
</dbReference>
<gene>
    <name evidence="3" type="ORF">Pr1d_41490</name>
</gene>
<organism evidence="3 4">
    <name type="scientific">Bythopirellula goksoeyrii</name>
    <dbReference type="NCBI Taxonomy" id="1400387"/>
    <lineage>
        <taxon>Bacteria</taxon>
        <taxon>Pseudomonadati</taxon>
        <taxon>Planctomycetota</taxon>
        <taxon>Planctomycetia</taxon>
        <taxon>Pirellulales</taxon>
        <taxon>Lacipirellulaceae</taxon>
        <taxon>Bythopirellula</taxon>
    </lineage>
</organism>
<feature type="region of interest" description="Disordered" evidence="1">
    <location>
        <begin position="124"/>
        <end position="148"/>
    </location>
</feature>
<name>A0A5B9QS54_9BACT</name>
<dbReference type="Gene3D" id="3.30.700.10">
    <property type="entry name" value="Glycoprotein, Type 4 Pilin"/>
    <property type="match status" value="1"/>
</dbReference>
<dbReference type="Pfam" id="PF07596">
    <property type="entry name" value="SBP_bac_10"/>
    <property type="match status" value="1"/>
</dbReference>
<dbReference type="OrthoDB" id="251754at2"/>
<dbReference type="AlphaFoldDB" id="A0A5B9QS54"/>
<dbReference type="NCBIfam" id="TIGR02532">
    <property type="entry name" value="IV_pilin_GFxxxE"/>
    <property type="match status" value="1"/>
</dbReference>
<evidence type="ECO:0000259" key="2">
    <source>
        <dbReference type="Pfam" id="PF07596"/>
    </source>
</evidence>
<proteinExistence type="predicted"/>
<dbReference type="InterPro" id="IPR012902">
    <property type="entry name" value="N_methyl_site"/>
</dbReference>
<dbReference type="PANTHER" id="PTHR30093">
    <property type="entry name" value="GENERAL SECRETION PATHWAY PROTEIN G"/>
    <property type="match status" value="1"/>
</dbReference>
<keyword evidence="4" id="KW-1185">Reference proteome</keyword>
<dbReference type="Pfam" id="PF07963">
    <property type="entry name" value="N_methyl"/>
    <property type="match status" value="1"/>
</dbReference>
<evidence type="ECO:0000256" key="1">
    <source>
        <dbReference type="SAM" id="MobiDB-lite"/>
    </source>
</evidence>
<dbReference type="InterPro" id="IPR045584">
    <property type="entry name" value="Pilin-like"/>
</dbReference>
<dbReference type="PANTHER" id="PTHR30093:SF2">
    <property type="entry name" value="TYPE II SECRETION SYSTEM PROTEIN H"/>
    <property type="match status" value="1"/>
</dbReference>
<evidence type="ECO:0000313" key="4">
    <source>
        <dbReference type="Proteomes" id="UP000323917"/>
    </source>
</evidence>
<dbReference type="RefSeq" id="WP_148075119.1">
    <property type="nucleotide sequence ID" value="NZ_CP042913.1"/>
</dbReference>
<reference evidence="3 4" key="1">
    <citation type="submission" date="2019-08" db="EMBL/GenBank/DDBJ databases">
        <title>Deep-cultivation of Planctomycetes and their phenomic and genomic characterization uncovers novel biology.</title>
        <authorList>
            <person name="Wiegand S."/>
            <person name="Jogler M."/>
            <person name="Boedeker C."/>
            <person name="Pinto D."/>
            <person name="Vollmers J."/>
            <person name="Rivas-Marin E."/>
            <person name="Kohn T."/>
            <person name="Peeters S.H."/>
            <person name="Heuer A."/>
            <person name="Rast P."/>
            <person name="Oberbeckmann S."/>
            <person name="Bunk B."/>
            <person name="Jeske O."/>
            <person name="Meyerdierks A."/>
            <person name="Storesund J.E."/>
            <person name="Kallscheuer N."/>
            <person name="Luecker S."/>
            <person name="Lage O.M."/>
            <person name="Pohl T."/>
            <person name="Merkel B.J."/>
            <person name="Hornburger P."/>
            <person name="Mueller R.-W."/>
            <person name="Bruemmer F."/>
            <person name="Labrenz M."/>
            <person name="Spormann A.M."/>
            <person name="Op den Camp H."/>
            <person name="Overmann J."/>
            <person name="Amann R."/>
            <person name="Jetten M.S.M."/>
            <person name="Mascher T."/>
            <person name="Medema M.H."/>
            <person name="Devos D.P."/>
            <person name="Kaster A.-K."/>
            <person name="Ovreas L."/>
            <person name="Rohde M."/>
            <person name="Galperin M.Y."/>
            <person name="Jogler C."/>
        </authorList>
    </citation>
    <scope>NUCLEOTIDE SEQUENCE [LARGE SCALE GENOMIC DNA]</scope>
    <source>
        <strain evidence="3 4">Pr1d</strain>
    </source>
</reference>
<protein>
    <recommendedName>
        <fullName evidence="2">DUF1559 domain-containing protein</fullName>
    </recommendedName>
</protein>
<sequence>MKKAFRCGFTLVELLVVIAIIGVLVALLLPAIQAAREAARRNTCVNNQKQLGLAILNFESAQGRLPPGGPTCTEWYGGPLSFHVSGTQVENAECYGPNWYVQILPYIEQQALSGIASQALNDPQNFQEANPADNWDAKRETENGGNGTGLGAHIADFMLCPSTDTGKTDTYFNDDDDGTTGVALGHLKKGNYAVCFGGGYMIHATPPGSKPYNLQSMNDIRREPSQDNKIVQGPPDLLNGVFGMVRVDKNPSTARMGRGVSIAQVPDGMSNTILLSEVLAWNEENAQGSGDLGMTGNDDWRGTWMVPGMGASVFSGLTPPNSETPDDIPACGSGIQNSSVATQMPCSDKGQNGGFTFAATRSSHPGGVNSARGDASVHFVESEINEDVWQAVCTRNGAEAVDH</sequence>